<dbReference type="OrthoDB" id="8046388at2759"/>
<dbReference type="EMBL" id="GDHF01025082">
    <property type="protein sequence ID" value="JAI27232.1"/>
    <property type="molecule type" value="Transcribed_RNA"/>
</dbReference>
<organism evidence="2">
    <name type="scientific">Bactrocera latifrons</name>
    <name type="common">Malaysian fruit fly</name>
    <name type="synonym">Chaetodacus latifrons</name>
    <dbReference type="NCBI Taxonomy" id="174628"/>
    <lineage>
        <taxon>Eukaryota</taxon>
        <taxon>Metazoa</taxon>
        <taxon>Ecdysozoa</taxon>
        <taxon>Arthropoda</taxon>
        <taxon>Hexapoda</taxon>
        <taxon>Insecta</taxon>
        <taxon>Pterygota</taxon>
        <taxon>Neoptera</taxon>
        <taxon>Endopterygota</taxon>
        <taxon>Diptera</taxon>
        <taxon>Brachycera</taxon>
        <taxon>Muscomorpha</taxon>
        <taxon>Tephritoidea</taxon>
        <taxon>Tephritidae</taxon>
        <taxon>Bactrocera</taxon>
        <taxon>Bactrocera</taxon>
    </lineage>
</organism>
<evidence type="ECO:0000313" key="2">
    <source>
        <dbReference type="EMBL" id="JAI27232.1"/>
    </source>
</evidence>
<evidence type="ECO:0000256" key="1">
    <source>
        <dbReference type="SAM" id="SignalP"/>
    </source>
</evidence>
<feature type="chain" id="PRO_5005521118" evidence="1">
    <location>
        <begin position="22"/>
        <end position="254"/>
    </location>
</feature>
<accession>A0A0K8UKN1</accession>
<dbReference type="AlphaFoldDB" id="A0A0K8UKN1"/>
<protein>
    <submittedName>
        <fullName evidence="2">Uncharacterized protein</fullName>
    </submittedName>
</protein>
<keyword evidence="1" id="KW-0732">Signal</keyword>
<feature type="signal peptide" evidence="1">
    <location>
        <begin position="1"/>
        <end position="21"/>
    </location>
</feature>
<sequence length="254" mass="29661">MNFWGILVIFSACAAFQLAESRIQHDYRPNRIIDSSKDGSSSFVRGDVLEDTMVSYSDETKVYTLQHMEHSTETESTRKIRLSLSERREALYLFADNLYIEYLKDFVGKTREVLYNLILELEALTKRSDDVKGKLTELKATLTELDGFDIESDNLDEASDIVTELNNEFDEPVNEPPEVVAALRKVNWMDMRYELGDEMFAITNKFVIAFNKFVATLTPWERLREADLVDLNKRFNDDTTVDQWDLFSEFWTYF</sequence>
<name>A0A0K8UKN1_BACLA</name>
<proteinExistence type="predicted"/>
<reference evidence="2" key="1">
    <citation type="submission" date="2015-06" db="EMBL/GenBank/DDBJ databases">
        <authorList>
            <person name="Hoefler B.C."/>
            <person name="Straight P.D."/>
        </authorList>
    </citation>
    <scope>NUCLEOTIDE SEQUENCE</scope>
</reference>
<gene>
    <name evidence="2" type="ORF">c0_g1_i1</name>
</gene>